<dbReference type="Proteomes" id="UP001356095">
    <property type="component" value="Unassembled WGS sequence"/>
</dbReference>
<reference evidence="2 3" key="1">
    <citation type="submission" date="2023-08" db="EMBL/GenBank/DDBJ databases">
        <authorList>
            <person name="Girao M."/>
            <person name="Carvalho M.F."/>
        </authorList>
    </citation>
    <scope>NUCLEOTIDE SEQUENCE [LARGE SCALE GENOMIC DNA]</scope>
    <source>
        <strain evidence="2 3">CT-R113</strain>
    </source>
</reference>
<gene>
    <name evidence="2" type="ORF">Q8791_18545</name>
</gene>
<sequence>MGDAETGTGTRDRGVHARQLRAPWGRRSREAGWNPPDDWWTPAVDAVCEAFTTGTDLAEPCTRLGEARARSGVGIGQSLDDLAAFTALAGWRSPPLELVRALAEGWADAGRGRETCQDALTGLATPEYLRTRIGELYRNADGGPAPAWGHRLAVVSLDPQIDPWRRAARLIVLGYELCRFFTRGESVCLLGRGRIGVIAPDSDDLDRELDELRRGIGWEHGAAVWSVALPPTHREALALVGGLERPG</sequence>
<evidence type="ECO:0000313" key="2">
    <source>
        <dbReference type="EMBL" id="MEE2039218.1"/>
    </source>
</evidence>
<proteinExistence type="predicted"/>
<dbReference type="EMBL" id="JAUZMY010000018">
    <property type="protein sequence ID" value="MEE2039218.1"/>
    <property type="molecule type" value="Genomic_DNA"/>
</dbReference>
<protein>
    <submittedName>
        <fullName evidence="2">Uncharacterized protein</fullName>
    </submittedName>
</protein>
<evidence type="ECO:0000313" key="3">
    <source>
        <dbReference type="Proteomes" id="UP001356095"/>
    </source>
</evidence>
<evidence type="ECO:0000256" key="1">
    <source>
        <dbReference type="SAM" id="MobiDB-lite"/>
    </source>
</evidence>
<accession>A0ABU7KAF3</accession>
<name>A0ABU7KAF3_9ACTN</name>
<comment type="caution">
    <text evidence="2">The sequence shown here is derived from an EMBL/GenBank/DDBJ whole genome shotgun (WGS) entry which is preliminary data.</text>
</comment>
<dbReference type="RefSeq" id="WP_330092994.1">
    <property type="nucleotide sequence ID" value="NZ_JAUZMY010000018.1"/>
</dbReference>
<organism evidence="2 3">
    <name type="scientific">Nocardiopsis codii</name>
    <dbReference type="NCBI Taxonomy" id="3065942"/>
    <lineage>
        <taxon>Bacteria</taxon>
        <taxon>Bacillati</taxon>
        <taxon>Actinomycetota</taxon>
        <taxon>Actinomycetes</taxon>
        <taxon>Streptosporangiales</taxon>
        <taxon>Nocardiopsidaceae</taxon>
        <taxon>Nocardiopsis</taxon>
    </lineage>
</organism>
<feature type="region of interest" description="Disordered" evidence="1">
    <location>
        <begin position="1"/>
        <end position="21"/>
    </location>
</feature>
<keyword evidence="3" id="KW-1185">Reference proteome</keyword>